<reference evidence="11 12" key="1">
    <citation type="journal article" date="2016" name="Nat. Commun.">
        <title>Thousands of microbial genomes shed light on interconnected biogeochemical processes in an aquifer system.</title>
        <authorList>
            <person name="Anantharaman K."/>
            <person name="Brown C.T."/>
            <person name="Hug L.A."/>
            <person name="Sharon I."/>
            <person name="Castelle C.J."/>
            <person name="Probst A.J."/>
            <person name="Thomas B.C."/>
            <person name="Singh A."/>
            <person name="Wilkins M.J."/>
            <person name="Karaoz U."/>
            <person name="Brodie E.L."/>
            <person name="Williams K.H."/>
            <person name="Hubbard S.S."/>
            <person name="Banfield J.F."/>
        </authorList>
    </citation>
    <scope>NUCLEOTIDE SEQUENCE [LARGE SCALE GENOMIC DNA]</scope>
</reference>
<keyword evidence="4" id="KW-0133">Cell shape</keyword>
<keyword evidence="5" id="KW-0573">Peptidoglycan synthesis</keyword>
<feature type="binding site" evidence="8">
    <location>
        <position position="260"/>
    </location>
    <ligand>
        <name>substrate</name>
    </ligand>
</feature>
<evidence type="ECO:0000259" key="10">
    <source>
        <dbReference type="Pfam" id="PF00768"/>
    </source>
</evidence>
<dbReference type="InterPro" id="IPR012338">
    <property type="entry name" value="Beta-lactam/transpept-like"/>
</dbReference>
<dbReference type="Gene3D" id="3.40.710.10">
    <property type="entry name" value="DD-peptidase/beta-lactamase superfamily"/>
    <property type="match status" value="1"/>
</dbReference>
<dbReference type="AlphaFoldDB" id="A0A1F5DKU6"/>
<name>A0A1F5DKU6_9BACT</name>
<proteinExistence type="inferred from homology"/>
<dbReference type="Proteomes" id="UP000176791">
    <property type="component" value="Unassembled WGS sequence"/>
</dbReference>
<comment type="similarity">
    <text evidence="1 9">Belongs to the peptidase S11 family.</text>
</comment>
<dbReference type="GO" id="GO:0008360">
    <property type="term" value="P:regulation of cell shape"/>
    <property type="evidence" value="ECO:0007669"/>
    <property type="project" value="UniProtKB-KW"/>
</dbReference>
<evidence type="ECO:0000256" key="5">
    <source>
        <dbReference type="ARBA" id="ARBA00022984"/>
    </source>
</evidence>
<evidence type="ECO:0000256" key="3">
    <source>
        <dbReference type="ARBA" id="ARBA00022801"/>
    </source>
</evidence>
<accession>A0A1F5DKU6</accession>
<comment type="caution">
    <text evidence="11">The sequence shown here is derived from an EMBL/GenBank/DDBJ whole genome shotgun (WGS) entry which is preliminary data.</text>
</comment>
<dbReference type="PANTHER" id="PTHR21581:SF6">
    <property type="entry name" value="TRAFFICKING PROTEIN PARTICLE COMPLEX SUBUNIT 12"/>
    <property type="match status" value="1"/>
</dbReference>
<dbReference type="InterPro" id="IPR018044">
    <property type="entry name" value="Peptidase_S11"/>
</dbReference>
<dbReference type="EMBL" id="MEZN01000035">
    <property type="protein sequence ID" value="OGD55778.1"/>
    <property type="molecule type" value="Genomic_DNA"/>
</dbReference>
<keyword evidence="2" id="KW-0732">Signal</keyword>
<dbReference type="GO" id="GO:0009002">
    <property type="term" value="F:serine-type D-Ala-D-Ala carboxypeptidase activity"/>
    <property type="evidence" value="ECO:0007669"/>
    <property type="project" value="InterPro"/>
</dbReference>
<dbReference type="SUPFAM" id="SSF56601">
    <property type="entry name" value="beta-lactamase/transpeptidase-like"/>
    <property type="match status" value="1"/>
</dbReference>
<feature type="domain" description="Peptidase S11 D-alanyl-D-alanine carboxypeptidase A N-terminal" evidence="10">
    <location>
        <begin position="64"/>
        <end position="289"/>
    </location>
</feature>
<dbReference type="InterPro" id="IPR001967">
    <property type="entry name" value="Peptidase_S11_N"/>
</dbReference>
<evidence type="ECO:0000256" key="9">
    <source>
        <dbReference type="RuleBase" id="RU004016"/>
    </source>
</evidence>
<dbReference type="PRINTS" id="PR00725">
    <property type="entry name" value="DADACBPTASE1"/>
</dbReference>
<keyword evidence="3" id="KW-0378">Hydrolase</keyword>
<dbReference type="STRING" id="1797460.A3E73_03340"/>
<gene>
    <name evidence="11" type="ORF">A3E73_03340</name>
</gene>
<evidence type="ECO:0000256" key="8">
    <source>
        <dbReference type="PIRSR" id="PIRSR618044-2"/>
    </source>
</evidence>
<evidence type="ECO:0000256" key="1">
    <source>
        <dbReference type="ARBA" id="ARBA00007164"/>
    </source>
</evidence>
<feature type="active site" evidence="7">
    <location>
        <position position="153"/>
    </location>
</feature>
<keyword evidence="6" id="KW-0961">Cell wall biogenesis/degradation</keyword>
<feature type="active site" description="Proton acceptor" evidence="7">
    <location>
        <position position="103"/>
    </location>
</feature>
<evidence type="ECO:0000313" key="12">
    <source>
        <dbReference type="Proteomes" id="UP000176791"/>
    </source>
</evidence>
<organism evidence="11 12">
    <name type="scientific">Candidatus Beckwithbacteria bacterium RIFCSPHIGHO2_12_FULL_47_17</name>
    <dbReference type="NCBI Taxonomy" id="1797460"/>
    <lineage>
        <taxon>Bacteria</taxon>
        <taxon>Candidatus Beckwithiibacteriota</taxon>
    </lineage>
</organism>
<evidence type="ECO:0000256" key="6">
    <source>
        <dbReference type="ARBA" id="ARBA00023316"/>
    </source>
</evidence>
<evidence type="ECO:0000256" key="2">
    <source>
        <dbReference type="ARBA" id="ARBA00022729"/>
    </source>
</evidence>
<sequence>MKAFFAWLKSHPDVKFSLILALIGLSLLPGRNHFYDLDLGEARPLVRTVNLSLPPLAEIPINATGVKAPGLSARSAVVIDVDSKTILYAKSPDLKLLPASTTKIMTALVALDAYPLDKVITIDSVHQTGQVMELKPGERITVENLLYGLLVESANDAATVLAQKFPGGEDAFIDAMNQKVKNLGLSNTNFTNASGLDAYGHYTTAHDLALIAAAAMDNPVFKKIVGTLGITVSDTDNTISHDLETINELLGETPGLAGVKTGWTELAGECFVSFVSRGGRDLITVVLGSGDRFGETTALINWAYQNHRWRVPTPATVP</sequence>
<feature type="active site" description="Acyl-ester intermediate" evidence="7">
    <location>
        <position position="100"/>
    </location>
</feature>
<dbReference type="GO" id="GO:0071555">
    <property type="term" value="P:cell wall organization"/>
    <property type="evidence" value="ECO:0007669"/>
    <property type="project" value="UniProtKB-KW"/>
</dbReference>
<dbReference type="PANTHER" id="PTHR21581">
    <property type="entry name" value="D-ALANYL-D-ALANINE CARBOXYPEPTIDASE"/>
    <property type="match status" value="1"/>
</dbReference>
<dbReference type="GO" id="GO:0006508">
    <property type="term" value="P:proteolysis"/>
    <property type="evidence" value="ECO:0007669"/>
    <property type="project" value="InterPro"/>
</dbReference>
<dbReference type="GO" id="GO:0009252">
    <property type="term" value="P:peptidoglycan biosynthetic process"/>
    <property type="evidence" value="ECO:0007669"/>
    <property type="project" value="UniProtKB-KW"/>
</dbReference>
<evidence type="ECO:0000256" key="7">
    <source>
        <dbReference type="PIRSR" id="PIRSR618044-1"/>
    </source>
</evidence>
<protein>
    <recommendedName>
        <fullName evidence="10">Peptidase S11 D-alanyl-D-alanine carboxypeptidase A N-terminal domain-containing protein</fullName>
    </recommendedName>
</protein>
<evidence type="ECO:0000313" key="11">
    <source>
        <dbReference type="EMBL" id="OGD55778.1"/>
    </source>
</evidence>
<evidence type="ECO:0000256" key="4">
    <source>
        <dbReference type="ARBA" id="ARBA00022960"/>
    </source>
</evidence>
<dbReference type="Pfam" id="PF00768">
    <property type="entry name" value="Peptidase_S11"/>
    <property type="match status" value="1"/>
</dbReference>